<dbReference type="CDD" id="cd15830">
    <property type="entry name" value="BamD"/>
    <property type="match status" value="1"/>
</dbReference>
<keyword evidence="5" id="KW-0449">Lipoprotein</keyword>
<comment type="caution">
    <text evidence="8">The sequence shown here is derived from an EMBL/GenBank/DDBJ whole genome shotgun (WGS) entry which is preliminary data.</text>
</comment>
<dbReference type="GO" id="GO:0051205">
    <property type="term" value="P:protein insertion into membrane"/>
    <property type="evidence" value="ECO:0007669"/>
    <property type="project" value="UniProtKB-UniRule"/>
</dbReference>
<comment type="function">
    <text evidence="6">Part of the outer membrane protein assembly complex, which is involved in assembly and insertion of beta-barrel proteins into the outer membrane.</text>
</comment>
<feature type="domain" description="Outer membrane lipoprotein BamD-like" evidence="7">
    <location>
        <begin position="78"/>
        <end position="281"/>
    </location>
</feature>
<evidence type="ECO:0000256" key="4">
    <source>
        <dbReference type="ARBA" id="ARBA00023237"/>
    </source>
</evidence>
<dbReference type="NCBIfam" id="TIGR03302">
    <property type="entry name" value="OM_YfiO"/>
    <property type="match status" value="1"/>
</dbReference>
<dbReference type="HAMAP" id="MF_00922">
    <property type="entry name" value="OM_assembly_BamD"/>
    <property type="match status" value="1"/>
</dbReference>
<keyword evidence="3" id="KW-0564">Palmitate</keyword>
<keyword evidence="9" id="KW-1185">Reference proteome</keyword>
<dbReference type="SUPFAM" id="SSF48452">
    <property type="entry name" value="TPR-like"/>
    <property type="match status" value="1"/>
</dbReference>
<dbReference type="GO" id="GO:0043165">
    <property type="term" value="P:Gram-negative-bacterium-type cell outer membrane assembly"/>
    <property type="evidence" value="ECO:0007669"/>
    <property type="project" value="UniProtKB-UniRule"/>
</dbReference>
<comment type="subcellular location">
    <subcellularLocation>
        <location evidence="6">Cell outer membrane</location>
    </subcellularLocation>
</comment>
<dbReference type="Gene3D" id="1.25.40.10">
    <property type="entry name" value="Tetratricopeptide repeat domain"/>
    <property type="match status" value="1"/>
</dbReference>
<evidence type="ECO:0000256" key="6">
    <source>
        <dbReference type="HAMAP-Rule" id="MF_00922"/>
    </source>
</evidence>
<comment type="subunit">
    <text evidence="6">Part of the Bam complex.</text>
</comment>
<dbReference type="EMBL" id="VRZA01000006">
    <property type="protein sequence ID" value="TXS91362.1"/>
    <property type="molecule type" value="Genomic_DNA"/>
</dbReference>
<dbReference type="FunFam" id="1.25.40.10:FF:000419">
    <property type="entry name" value="Outer membrane protein assembly factor BamD"/>
    <property type="match status" value="1"/>
</dbReference>
<reference evidence="8 9" key="1">
    <citation type="submission" date="2019-08" db="EMBL/GenBank/DDBJ databases">
        <title>Parahaliea maris sp. nov., isolated from the surface seawater.</title>
        <authorList>
            <person name="Liu Y."/>
        </authorList>
    </citation>
    <scope>NUCLEOTIDE SEQUENCE [LARGE SCALE GENOMIC DNA]</scope>
    <source>
        <strain evidence="8 9">HSLHS9</strain>
    </source>
</reference>
<evidence type="ECO:0000256" key="1">
    <source>
        <dbReference type="ARBA" id="ARBA00022729"/>
    </source>
</evidence>
<keyword evidence="1 6" id="KW-0732">Signal</keyword>
<dbReference type="Proteomes" id="UP000321039">
    <property type="component" value="Unassembled WGS sequence"/>
</dbReference>
<evidence type="ECO:0000256" key="5">
    <source>
        <dbReference type="ARBA" id="ARBA00023288"/>
    </source>
</evidence>
<evidence type="ECO:0000256" key="2">
    <source>
        <dbReference type="ARBA" id="ARBA00023136"/>
    </source>
</evidence>
<comment type="similarity">
    <text evidence="6">Belongs to the BamD family.</text>
</comment>
<keyword evidence="2 6" id="KW-0472">Membrane</keyword>
<dbReference type="AlphaFoldDB" id="A0A5C8ZUV9"/>
<dbReference type="PANTHER" id="PTHR37423">
    <property type="entry name" value="SOLUBLE LYTIC MUREIN TRANSGLYCOSYLASE-RELATED"/>
    <property type="match status" value="1"/>
</dbReference>
<dbReference type="InterPro" id="IPR017689">
    <property type="entry name" value="BamD"/>
</dbReference>
<accession>A0A5C8ZUV9</accession>
<evidence type="ECO:0000313" key="9">
    <source>
        <dbReference type="Proteomes" id="UP000321039"/>
    </source>
</evidence>
<organism evidence="8 9">
    <name type="scientific">Parahaliea maris</name>
    <dbReference type="NCBI Taxonomy" id="2716870"/>
    <lineage>
        <taxon>Bacteria</taxon>
        <taxon>Pseudomonadati</taxon>
        <taxon>Pseudomonadota</taxon>
        <taxon>Gammaproteobacteria</taxon>
        <taxon>Cellvibrionales</taxon>
        <taxon>Halieaceae</taxon>
        <taxon>Parahaliea</taxon>
    </lineage>
</organism>
<proteinExistence type="inferred from homology"/>
<name>A0A5C8ZUV9_9GAMM</name>
<dbReference type="GO" id="GO:1990063">
    <property type="term" value="C:Bam protein complex"/>
    <property type="evidence" value="ECO:0007669"/>
    <property type="project" value="TreeGrafter"/>
</dbReference>
<evidence type="ECO:0000259" key="7">
    <source>
        <dbReference type="Pfam" id="PF13525"/>
    </source>
</evidence>
<evidence type="ECO:0000313" key="8">
    <source>
        <dbReference type="EMBL" id="TXS91362.1"/>
    </source>
</evidence>
<keyword evidence="4 6" id="KW-0998">Cell outer membrane</keyword>
<sequence length="339" mass="37874">MLPLLLYRGSRSRVRAAGACLSPRATVVKYATTVPSQSNTRAVTNLLKSLKIIALLAIVGGLAACSGNDGPDIAADAGEQQMYEEAQRYLNNSNYDLAVRSLQLLESRYPFGKYAEQSQLEIIYAHYGAYEHEAAVEAADRFIRLHPQHPNVDYAYYMKGLAAYTGGQDLFARFVPTDETKRDTSQAKEAFAEFAQLVSRYPDSPYAADARARMVYLRNLLARHEINVANYYFRRGAYLAAANRGRYVVEHFQHTPAVADGLAVMAQGYILLGMNDLAQDAINVLALNYPEHPSLNRNGEFESSYTLEGVQRSWINKLSFGLFDPPEPPQFDSREQYEG</sequence>
<dbReference type="Pfam" id="PF13525">
    <property type="entry name" value="YfiO"/>
    <property type="match status" value="1"/>
</dbReference>
<dbReference type="PANTHER" id="PTHR37423:SF1">
    <property type="entry name" value="OUTER MEMBRANE PROTEIN ASSEMBLY FACTOR BAMD"/>
    <property type="match status" value="1"/>
</dbReference>
<evidence type="ECO:0000256" key="3">
    <source>
        <dbReference type="ARBA" id="ARBA00023139"/>
    </source>
</evidence>
<dbReference type="InterPro" id="IPR039565">
    <property type="entry name" value="BamD-like"/>
</dbReference>
<dbReference type="InterPro" id="IPR011990">
    <property type="entry name" value="TPR-like_helical_dom_sf"/>
</dbReference>
<protein>
    <recommendedName>
        <fullName evidence="6">Outer membrane protein assembly factor BamD</fullName>
    </recommendedName>
</protein>
<gene>
    <name evidence="6" type="primary">bamD</name>
    <name evidence="8" type="ORF">FV139_16690</name>
</gene>